<dbReference type="PRINTS" id="PR00344">
    <property type="entry name" value="BCTRLSENSOR"/>
</dbReference>
<evidence type="ECO:0000256" key="6">
    <source>
        <dbReference type="ARBA" id="ARBA00022692"/>
    </source>
</evidence>
<evidence type="ECO:0000256" key="10">
    <source>
        <dbReference type="ARBA" id="ARBA00023136"/>
    </source>
</evidence>
<protein>
    <recommendedName>
        <fullName evidence="3">histidine kinase</fullName>
        <ecNumber evidence="3">2.7.13.3</ecNumber>
    </recommendedName>
</protein>
<dbReference type="PANTHER" id="PTHR45436:SF5">
    <property type="entry name" value="SENSOR HISTIDINE KINASE TRCS"/>
    <property type="match status" value="1"/>
</dbReference>
<comment type="catalytic activity">
    <reaction evidence="1">
        <text>ATP + protein L-histidine = ADP + protein N-phospho-L-histidine.</text>
        <dbReference type="EC" id="2.7.13.3"/>
    </reaction>
</comment>
<sequence length="791" mass="84721">MTDGDGIAALAVARERFFAGEDVESGVPKQVLASWQRCRNLSVPFECAPTYHQDLDLDSMLVRAAAPVLDQLESELSGLKIGVELGDEQARILQRRAGDAAADRCLDNLLSLPGFGFPEHLAGTNGLGTALAERRPVLIRGAEHYLESMRMFACAGAPIRDPISGRIQGVLDLTCLERNADPAMLTLAMDAATRIEQRLLEQTCDRERALLRTFLDAQRRATGARAGPLPPHLGGPIGADGRIAPPLSASDRRRLLDKAAELISANHVGVAMALLSQGRAATLLSRPVEGPAGTCGIVVEAALADGTPWLVASTADEAPAVPVARSAATARPRISAGTRKSSDQDAAGPAPVTGGWLLAVSEPGIGRLALRARERLGLLCEAGARIGTTLDVTRTAEELTQVAVPRFAEYVAVDLADCVLRGDEPATLTAGLRRIALATVHEGANLYPVGALIRSIPYTPQARSLAAGQPVLEPALETTFGWMAQDPERGRRICAHGIHSLVAVPMRARGITLGVVSFYRSQCMNVFEEDDVLLAEELVGRAAVCVDNARRYTREHAISLQLEHATTSLSHSLDRQRRFTTDASHELRTPLAGLRAQLEEARLHPGETDLAELTEHALGDVDRLHAIITDLLLLAGIQAAPASAMERIDLAELAAMETSCRVGDRHPTRLDHHPGVLVDTVPSQICRVLHNLLDNAQRHAVHQVVVSVRHADGTAELTVTDDGPGVPEAEREHIFQRFTRLDTARSRDHGGTGLGLAIARDIVHAHHGTLHVEDASPRGARFVLRLPHAGP</sequence>
<evidence type="ECO:0000256" key="1">
    <source>
        <dbReference type="ARBA" id="ARBA00000085"/>
    </source>
</evidence>
<evidence type="ECO:0000256" key="3">
    <source>
        <dbReference type="ARBA" id="ARBA00012438"/>
    </source>
</evidence>
<dbReference type="Gene3D" id="3.30.450.40">
    <property type="match status" value="2"/>
</dbReference>
<dbReference type="Proteomes" id="UP001595851">
    <property type="component" value="Unassembled WGS sequence"/>
</dbReference>
<evidence type="ECO:0000256" key="5">
    <source>
        <dbReference type="ARBA" id="ARBA00022679"/>
    </source>
</evidence>
<feature type="domain" description="Histidine kinase" evidence="12">
    <location>
        <begin position="582"/>
        <end position="790"/>
    </location>
</feature>
<dbReference type="CDD" id="cd00075">
    <property type="entry name" value="HATPase"/>
    <property type="match status" value="1"/>
</dbReference>
<accession>A0ABV8GIF5</accession>
<comment type="caution">
    <text evidence="13">The sequence shown here is derived from an EMBL/GenBank/DDBJ whole genome shotgun (WGS) entry which is preliminary data.</text>
</comment>
<dbReference type="SUPFAM" id="SSF47384">
    <property type="entry name" value="Homodimeric domain of signal transducing histidine kinase"/>
    <property type="match status" value="1"/>
</dbReference>
<keyword evidence="4" id="KW-0597">Phosphoprotein</keyword>
<dbReference type="SUPFAM" id="SSF55781">
    <property type="entry name" value="GAF domain-like"/>
    <property type="match status" value="1"/>
</dbReference>
<dbReference type="EMBL" id="JBHSBI010000022">
    <property type="protein sequence ID" value="MFC4012521.1"/>
    <property type="molecule type" value="Genomic_DNA"/>
</dbReference>
<keyword evidence="7" id="KW-0418">Kinase</keyword>
<dbReference type="PANTHER" id="PTHR45436">
    <property type="entry name" value="SENSOR HISTIDINE KINASE YKOH"/>
    <property type="match status" value="1"/>
</dbReference>
<dbReference type="InterPro" id="IPR003594">
    <property type="entry name" value="HATPase_dom"/>
</dbReference>
<evidence type="ECO:0000256" key="4">
    <source>
        <dbReference type="ARBA" id="ARBA00022553"/>
    </source>
</evidence>
<dbReference type="InterPro" id="IPR004358">
    <property type="entry name" value="Sig_transdc_His_kin-like_C"/>
</dbReference>
<name>A0ABV8GIF5_9ACTN</name>
<evidence type="ECO:0000259" key="12">
    <source>
        <dbReference type="PROSITE" id="PS50109"/>
    </source>
</evidence>
<evidence type="ECO:0000256" key="9">
    <source>
        <dbReference type="ARBA" id="ARBA00023012"/>
    </source>
</evidence>
<keyword evidence="10" id="KW-0472">Membrane</keyword>
<dbReference type="InterPro" id="IPR050428">
    <property type="entry name" value="TCS_sensor_his_kinase"/>
</dbReference>
<evidence type="ECO:0000313" key="13">
    <source>
        <dbReference type="EMBL" id="MFC4012521.1"/>
    </source>
</evidence>
<dbReference type="GO" id="GO:0005524">
    <property type="term" value="F:ATP binding"/>
    <property type="evidence" value="ECO:0007669"/>
    <property type="project" value="UniProtKB-KW"/>
</dbReference>
<evidence type="ECO:0000256" key="8">
    <source>
        <dbReference type="ARBA" id="ARBA00022989"/>
    </source>
</evidence>
<comment type="subcellular location">
    <subcellularLocation>
        <location evidence="2">Cell membrane</location>
    </subcellularLocation>
</comment>
<dbReference type="Gene3D" id="1.10.287.130">
    <property type="match status" value="1"/>
</dbReference>
<dbReference type="SMART" id="SM00387">
    <property type="entry name" value="HATPase_c"/>
    <property type="match status" value="1"/>
</dbReference>
<dbReference type="Pfam" id="PF01590">
    <property type="entry name" value="GAF"/>
    <property type="match status" value="2"/>
</dbReference>
<dbReference type="PROSITE" id="PS50109">
    <property type="entry name" value="HIS_KIN"/>
    <property type="match status" value="1"/>
</dbReference>
<keyword evidence="6" id="KW-0812">Transmembrane</keyword>
<keyword evidence="8" id="KW-1133">Transmembrane helix</keyword>
<evidence type="ECO:0000256" key="11">
    <source>
        <dbReference type="SAM" id="MobiDB-lite"/>
    </source>
</evidence>
<dbReference type="SMART" id="SM00065">
    <property type="entry name" value="GAF"/>
    <property type="match status" value="1"/>
</dbReference>
<reference evidence="14" key="1">
    <citation type="journal article" date="2019" name="Int. J. Syst. Evol. Microbiol.">
        <title>The Global Catalogue of Microorganisms (GCM) 10K type strain sequencing project: providing services to taxonomists for standard genome sequencing and annotation.</title>
        <authorList>
            <consortium name="The Broad Institute Genomics Platform"/>
            <consortium name="The Broad Institute Genome Sequencing Center for Infectious Disease"/>
            <person name="Wu L."/>
            <person name="Ma J."/>
        </authorList>
    </citation>
    <scope>NUCLEOTIDE SEQUENCE [LARGE SCALE GENOMIC DNA]</scope>
    <source>
        <strain evidence="14">TBRC 1276</strain>
    </source>
</reference>
<keyword evidence="5" id="KW-0808">Transferase</keyword>
<keyword evidence="9" id="KW-0902">Two-component regulatory system</keyword>
<evidence type="ECO:0000256" key="7">
    <source>
        <dbReference type="ARBA" id="ARBA00022777"/>
    </source>
</evidence>
<dbReference type="InterPro" id="IPR029016">
    <property type="entry name" value="GAF-like_dom_sf"/>
</dbReference>
<gene>
    <name evidence="13" type="ORF">ACFOY2_35165</name>
</gene>
<keyword evidence="14" id="KW-1185">Reference proteome</keyword>
<dbReference type="InterPro" id="IPR003661">
    <property type="entry name" value="HisK_dim/P_dom"/>
</dbReference>
<proteinExistence type="predicted"/>
<evidence type="ECO:0000256" key="2">
    <source>
        <dbReference type="ARBA" id="ARBA00004236"/>
    </source>
</evidence>
<dbReference type="SMART" id="SM00388">
    <property type="entry name" value="HisKA"/>
    <property type="match status" value="1"/>
</dbReference>
<keyword evidence="13" id="KW-0547">Nucleotide-binding</keyword>
<dbReference type="Pfam" id="PF02518">
    <property type="entry name" value="HATPase_c"/>
    <property type="match status" value="1"/>
</dbReference>
<dbReference type="InterPro" id="IPR005467">
    <property type="entry name" value="His_kinase_dom"/>
</dbReference>
<dbReference type="InterPro" id="IPR036097">
    <property type="entry name" value="HisK_dim/P_sf"/>
</dbReference>
<dbReference type="InterPro" id="IPR036890">
    <property type="entry name" value="HATPase_C_sf"/>
</dbReference>
<dbReference type="Gene3D" id="3.30.565.10">
    <property type="entry name" value="Histidine kinase-like ATPase, C-terminal domain"/>
    <property type="match status" value="1"/>
</dbReference>
<keyword evidence="13" id="KW-0067">ATP-binding</keyword>
<feature type="region of interest" description="Disordered" evidence="11">
    <location>
        <begin position="323"/>
        <end position="348"/>
    </location>
</feature>
<dbReference type="EC" id="2.7.13.3" evidence="3"/>
<dbReference type="RefSeq" id="WP_379532426.1">
    <property type="nucleotide sequence ID" value="NZ_JBHSBI010000022.1"/>
</dbReference>
<dbReference type="CDD" id="cd00082">
    <property type="entry name" value="HisKA"/>
    <property type="match status" value="1"/>
</dbReference>
<dbReference type="InterPro" id="IPR003018">
    <property type="entry name" value="GAF"/>
</dbReference>
<dbReference type="Pfam" id="PF00512">
    <property type="entry name" value="HisKA"/>
    <property type="match status" value="1"/>
</dbReference>
<evidence type="ECO:0000313" key="14">
    <source>
        <dbReference type="Proteomes" id="UP001595851"/>
    </source>
</evidence>
<organism evidence="13 14">
    <name type="scientific">Nonomuraea purpurea</name>
    <dbReference type="NCBI Taxonomy" id="1849276"/>
    <lineage>
        <taxon>Bacteria</taxon>
        <taxon>Bacillati</taxon>
        <taxon>Actinomycetota</taxon>
        <taxon>Actinomycetes</taxon>
        <taxon>Streptosporangiales</taxon>
        <taxon>Streptosporangiaceae</taxon>
        <taxon>Nonomuraea</taxon>
    </lineage>
</organism>
<dbReference type="SUPFAM" id="SSF55874">
    <property type="entry name" value="ATPase domain of HSP90 chaperone/DNA topoisomerase II/histidine kinase"/>
    <property type="match status" value="1"/>
</dbReference>